<dbReference type="GO" id="GO:0000439">
    <property type="term" value="C:transcription factor TFIIH core complex"/>
    <property type="evidence" value="ECO:0007669"/>
    <property type="project" value="UniProtKB-UniRule"/>
</dbReference>
<evidence type="ECO:0000256" key="2">
    <source>
        <dbReference type="ARBA" id="ARBA00007470"/>
    </source>
</evidence>
<evidence type="ECO:0000256" key="3">
    <source>
        <dbReference type="ARBA" id="ARBA00022763"/>
    </source>
</evidence>
<sequence>MVRAVKGVLLTCDPAVKQLILSLNDKPANSISTNGLVPPFIVQDLDDTHLLVTQDCIGPLRAEIETEVRIVWLYTSTTYTLYG</sequence>
<dbReference type="InParanoid" id="F4RHZ9"/>
<dbReference type="STRING" id="747676.F4RHZ9"/>
<dbReference type="InterPro" id="IPR009400">
    <property type="entry name" value="TFIIH_TTDA/Tfb5"/>
</dbReference>
<dbReference type="GO" id="GO:0006367">
    <property type="term" value="P:transcription initiation at RNA polymerase II promoter"/>
    <property type="evidence" value="ECO:0007669"/>
    <property type="project" value="UniProtKB-UniRule"/>
</dbReference>
<organism evidence="10">
    <name type="scientific">Melampsora larici-populina (strain 98AG31 / pathotype 3-4-7)</name>
    <name type="common">Poplar leaf rust fungus</name>
    <dbReference type="NCBI Taxonomy" id="747676"/>
    <lineage>
        <taxon>Eukaryota</taxon>
        <taxon>Fungi</taxon>
        <taxon>Dikarya</taxon>
        <taxon>Basidiomycota</taxon>
        <taxon>Pucciniomycotina</taxon>
        <taxon>Pucciniomycetes</taxon>
        <taxon>Pucciniales</taxon>
        <taxon>Melampsoraceae</taxon>
        <taxon>Melampsora</taxon>
    </lineage>
</organism>
<accession>F4RHZ9</accession>
<comment type="function">
    <text evidence="8">In NER, TFIIH acts by opening DNA around the lesion to allow the excision of the damaged oligonucleotide and its replacement by a new DNA fragment. In transcription, TFIIH has an essential role in transcription initiation. When the pre-initiation complex (PIC) has been established, TFIIH is required for promoter opening and promoter escape.</text>
</comment>
<evidence type="ECO:0000313" key="9">
    <source>
        <dbReference type="EMBL" id="EGG08042.1"/>
    </source>
</evidence>
<evidence type="ECO:0000256" key="6">
    <source>
        <dbReference type="ARBA" id="ARBA00023204"/>
    </source>
</evidence>
<dbReference type="KEGG" id="mlr:MELLADRAFT_85226"/>
<proteinExistence type="inferred from homology"/>
<reference evidence="10" key="1">
    <citation type="journal article" date="2011" name="Proc. Natl. Acad. Sci. U.S.A.">
        <title>Obligate biotrophy features unraveled by the genomic analysis of rust fungi.</title>
        <authorList>
            <person name="Duplessis S."/>
            <person name="Cuomo C.A."/>
            <person name="Lin Y.-C."/>
            <person name="Aerts A."/>
            <person name="Tisserant E."/>
            <person name="Veneault-Fourrey C."/>
            <person name="Joly D.L."/>
            <person name="Hacquard S."/>
            <person name="Amselem J."/>
            <person name="Cantarel B.L."/>
            <person name="Chiu R."/>
            <person name="Coutinho P.M."/>
            <person name="Feau N."/>
            <person name="Field M."/>
            <person name="Frey P."/>
            <person name="Gelhaye E."/>
            <person name="Goldberg J."/>
            <person name="Grabherr M.G."/>
            <person name="Kodira C.D."/>
            <person name="Kohler A."/>
            <person name="Kuees U."/>
            <person name="Lindquist E.A."/>
            <person name="Lucas S.M."/>
            <person name="Mago R."/>
            <person name="Mauceli E."/>
            <person name="Morin E."/>
            <person name="Murat C."/>
            <person name="Pangilinan J.L."/>
            <person name="Park R."/>
            <person name="Pearson M."/>
            <person name="Quesneville H."/>
            <person name="Rouhier N."/>
            <person name="Sakthikumar S."/>
            <person name="Salamov A.A."/>
            <person name="Schmutz J."/>
            <person name="Selles B."/>
            <person name="Shapiro H."/>
            <person name="Tanguay P."/>
            <person name="Tuskan G.A."/>
            <person name="Henrissat B."/>
            <person name="Van de Peer Y."/>
            <person name="Rouze P."/>
            <person name="Ellis J.G."/>
            <person name="Dodds P.N."/>
            <person name="Schein J.E."/>
            <person name="Zhong S."/>
            <person name="Hamelin R.C."/>
            <person name="Grigoriev I.V."/>
            <person name="Szabo L.J."/>
            <person name="Martin F."/>
        </authorList>
    </citation>
    <scope>NUCLEOTIDE SEQUENCE [LARGE SCALE GENOMIC DNA]</scope>
    <source>
        <strain evidence="10">98AG31 / pathotype 3-4-7</strain>
    </source>
</reference>
<dbReference type="OrthoDB" id="354at2759"/>
<dbReference type="HOGENOM" id="CLU_166246_1_1_1"/>
<dbReference type="FunCoup" id="F4RHZ9">
    <property type="interactions" value="64"/>
</dbReference>
<keyword evidence="10" id="KW-1185">Reference proteome</keyword>
<dbReference type="AlphaFoldDB" id="F4RHZ9"/>
<dbReference type="PANTHER" id="PTHR28580">
    <property type="entry name" value="GENERAL TRANSCRIPTION FACTOR IIH SUBUNIT 5"/>
    <property type="match status" value="1"/>
</dbReference>
<protein>
    <recommendedName>
        <fullName evidence="8">General transcription and DNA repair factor IIH subunit TFB5</fullName>
    </recommendedName>
</protein>
<dbReference type="InterPro" id="IPR035935">
    <property type="entry name" value="TFB5-like_sf"/>
</dbReference>
<dbReference type="Proteomes" id="UP000001072">
    <property type="component" value="Unassembled WGS sequence"/>
</dbReference>
<evidence type="ECO:0000256" key="8">
    <source>
        <dbReference type="RuleBase" id="RU368032"/>
    </source>
</evidence>
<dbReference type="GeneID" id="18933765"/>
<dbReference type="Gene3D" id="3.30.70.1220">
    <property type="entry name" value="TFB5-like"/>
    <property type="match status" value="1"/>
</dbReference>
<keyword evidence="5 8" id="KW-0804">Transcription</keyword>
<evidence type="ECO:0000256" key="1">
    <source>
        <dbReference type="ARBA" id="ARBA00004123"/>
    </source>
</evidence>
<comment type="subunit">
    <text evidence="8">Component of the 7-subunit TFIIH core complex.</text>
</comment>
<keyword evidence="7 8" id="KW-0539">Nucleus</keyword>
<dbReference type="SUPFAM" id="SSF142897">
    <property type="entry name" value="TFB5-like"/>
    <property type="match status" value="1"/>
</dbReference>
<dbReference type="RefSeq" id="XP_007408807.1">
    <property type="nucleotide sequence ID" value="XM_007408745.1"/>
</dbReference>
<evidence type="ECO:0000256" key="7">
    <source>
        <dbReference type="ARBA" id="ARBA00023242"/>
    </source>
</evidence>
<dbReference type="SMART" id="SM01395">
    <property type="entry name" value="Tbf5"/>
    <property type="match status" value="1"/>
</dbReference>
<dbReference type="EMBL" id="GL883102">
    <property type="protein sequence ID" value="EGG08042.1"/>
    <property type="molecule type" value="Genomic_DNA"/>
</dbReference>
<comment type="subcellular location">
    <subcellularLocation>
        <location evidence="1 8">Nucleus</location>
    </subcellularLocation>
</comment>
<evidence type="ECO:0000256" key="5">
    <source>
        <dbReference type="ARBA" id="ARBA00023163"/>
    </source>
</evidence>
<comment type="similarity">
    <text evidence="2 8">Belongs to the TFB5 family.</text>
</comment>
<dbReference type="VEuPathDB" id="FungiDB:MELLADRAFT_85226"/>
<keyword evidence="6 8" id="KW-0234">DNA repair</keyword>
<dbReference type="GO" id="GO:0006294">
    <property type="term" value="P:nucleotide-excision repair, preincision complex assembly"/>
    <property type="evidence" value="ECO:0007669"/>
    <property type="project" value="TreeGrafter"/>
</dbReference>
<dbReference type="GO" id="GO:0005675">
    <property type="term" value="C:transcription factor TFIIH holo complex"/>
    <property type="evidence" value="ECO:0007669"/>
    <property type="project" value="TreeGrafter"/>
</dbReference>
<name>F4RHZ9_MELLP</name>
<evidence type="ECO:0000313" key="10">
    <source>
        <dbReference type="Proteomes" id="UP000001072"/>
    </source>
</evidence>
<keyword evidence="3 8" id="KW-0227">DNA damage</keyword>
<evidence type="ECO:0000256" key="4">
    <source>
        <dbReference type="ARBA" id="ARBA00023015"/>
    </source>
</evidence>
<keyword evidence="4 8" id="KW-0805">Transcription regulation</keyword>
<dbReference type="Pfam" id="PF06331">
    <property type="entry name" value="Tfb5"/>
    <property type="match status" value="1"/>
</dbReference>
<gene>
    <name evidence="9" type="ORF">MELLADRAFT_85226</name>
</gene>
<dbReference type="eggNOG" id="ENOG502SBQE">
    <property type="taxonomic scope" value="Eukaryota"/>
</dbReference>
<dbReference type="PANTHER" id="PTHR28580:SF1">
    <property type="entry name" value="GENERAL TRANSCRIPTION FACTOR IIH SUBUNIT 5"/>
    <property type="match status" value="1"/>
</dbReference>